<proteinExistence type="predicted"/>
<evidence type="ECO:0000256" key="1">
    <source>
        <dbReference type="SAM" id="Phobius"/>
    </source>
</evidence>
<keyword evidence="1" id="KW-0812">Transmembrane</keyword>
<keyword evidence="1" id="KW-0472">Membrane</keyword>
<dbReference type="Proteomes" id="UP000714275">
    <property type="component" value="Unassembled WGS sequence"/>
</dbReference>
<comment type="caution">
    <text evidence="2">The sequence shown here is derived from an EMBL/GenBank/DDBJ whole genome shotgun (WGS) entry which is preliminary data.</text>
</comment>
<feature type="transmembrane region" description="Helical" evidence="1">
    <location>
        <begin position="6"/>
        <end position="28"/>
    </location>
</feature>
<accession>A0A9P7D155</accession>
<organism evidence="2 3">
    <name type="scientific">Suillus placidus</name>
    <dbReference type="NCBI Taxonomy" id="48579"/>
    <lineage>
        <taxon>Eukaryota</taxon>
        <taxon>Fungi</taxon>
        <taxon>Dikarya</taxon>
        <taxon>Basidiomycota</taxon>
        <taxon>Agaricomycotina</taxon>
        <taxon>Agaricomycetes</taxon>
        <taxon>Agaricomycetidae</taxon>
        <taxon>Boletales</taxon>
        <taxon>Suillineae</taxon>
        <taxon>Suillaceae</taxon>
        <taxon>Suillus</taxon>
    </lineage>
</organism>
<gene>
    <name evidence="2" type="ORF">EV702DRAFT_1280397</name>
</gene>
<sequence length="122" mass="13608">MPAITGLLAWALILVWCIIIASISMTMYITLKAYTSVTRLLILLGMAVMWCLAFMISVTPTTQETTQERPPGPVHILSFIFELFLVSFLFIIKGSAPFDLQVLDTLSDPVKLRLQSLALQFS</sequence>
<protein>
    <submittedName>
        <fullName evidence="2">Uncharacterized protein</fullName>
    </submittedName>
</protein>
<name>A0A9P7D155_9AGAM</name>
<dbReference type="OrthoDB" id="2638035at2759"/>
<keyword evidence="1" id="KW-1133">Transmembrane helix</keyword>
<feature type="transmembrane region" description="Helical" evidence="1">
    <location>
        <begin position="72"/>
        <end position="92"/>
    </location>
</feature>
<evidence type="ECO:0000313" key="2">
    <source>
        <dbReference type="EMBL" id="KAG1774706.1"/>
    </source>
</evidence>
<keyword evidence="3" id="KW-1185">Reference proteome</keyword>
<feature type="transmembrane region" description="Helical" evidence="1">
    <location>
        <begin position="40"/>
        <end position="60"/>
    </location>
</feature>
<reference evidence="2" key="1">
    <citation type="journal article" date="2020" name="New Phytol.">
        <title>Comparative genomics reveals dynamic genome evolution in host specialist ectomycorrhizal fungi.</title>
        <authorList>
            <person name="Lofgren L.A."/>
            <person name="Nguyen N.H."/>
            <person name="Vilgalys R."/>
            <person name="Ruytinx J."/>
            <person name="Liao H.L."/>
            <person name="Branco S."/>
            <person name="Kuo A."/>
            <person name="LaButti K."/>
            <person name="Lipzen A."/>
            <person name="Andreopoulos W."/>
            <person name="Pangilinan J."/>
            <person name="Riley R."/>
            <person name="Hundley H."/>
            <person name="Na H."/>
            <person name="Barry K."/>
            <person name="Grigoriev I.V."/>
            <person name="Stajich J.E."/>
            <person name="Kennedy P.G."/>
        </authorList>
    </citation>
    <scope>NUCLEOTIDE SEQUENCE</scope>
    <source>
        <strain evidence="2">DOB743</strain>
    </source>
</reference>
<dbReference type="AlphaFoldDB" id="A0A9P7D155"/>
<evidence type="ECO:0000313" key="3">
    <source>
        <dbReference type="Proteomes" id="UP000714275"/>
    </source>
</evidence>
<dbReference type="EMBL" id="JABBWD010000039">
    <property type="protein sequence ID" value="KAG1774706.1"/>
    <property type="molecule type" value="Genomic_DNA"/>
</dbReference>